<name>A0AAE1XKW2_9LAMI</name>
<gene>
    <name evidence="2" type="ORF">Salat_2794800</name>
</gene>
<dbReference type="AlphaFoldDB" id="A0AAE1XKW2"/>
<proteinExistence type="predicted"/>
<protein>
    <recommendedName>
        <fullName evidence="1">Tf2-1-like SH3-like domain-containing protein</fullName>
    </recommendedName>
</protein>
<accession>A0AAE1XKW2</accession>
<reference evidence="2" key="2">
    <citation type="journal article" date="2024" name="Plant">
        <title>Genomic evolution and insights into agronomic trait innovations of Sesamum species.</title>
        <authorList>
            <person name="Miao H."/>
            <person name="Wang L."/>
            <person name="Qu L."/>
            <person name="Liu H."/>
            <person name="Sun Y."/>
            <person name="Le M."/>
            <person name="Wang Q."/>
            <person name="Wei S."/>
            <person name="Zheng Y."/>
            <person name="Lin W."/>
            <person name="Duan Y."/>
            <person name="Cao H."/>
            <person name="Xiong S."/>
            <person name="Wang X."/>
            <person name="Wei L."/>
            <person name="Li C."/>
            <person name="Ma Q."/>
            <person name="Ju M."/>
            <person name="Zhao R."/>
            <person name="Li G."/>
            <person name="Mu C."/>
            <person name="Tian Q."/>
            <person name="Mei H."/>
            <person name="Zhang T."/>
            <person name="Gao T."/>
            <person name="Zhang H."/>
        </authorList>
    </citation>
    <scope>NUCLEOTIDE SEQUENCE</scope>
    <source>
        <strain evidence="2">3651</strain>
    </source>
</reference>
<sequence>MVISCVASDILAKLREFYAKNPTKIASLDKALRHRQHILQLLRSNLHRARQRMISQANAKRTDIEFNIGDWVHLKLQPYLQHTVARLPSQKLSRSYFGPFQILKRIGPVAYELELPSAA</sequence>
<dbReference type="Proteomes" id="UP001293254">
    <property type="component" value="Unassembled WGS sequence"/>
</dbReference>
<dbReference type="Pfam" id="PF24626">
    <property type="entry name" value="SH3_Tf2-1"/>
    <property type="match status" value="1"/>
</dbReference>
<evidence type="ECO:0000313" key="3">
    <source>
        <dbReference type="Proteomes" id="UP001293254"/>
    </source>
</evidence>
<dbReference type="EMBL" id="JACGWO010000012">
    <property type="protein sequence ID" value="KAK4413820.1"/>
    <property type="molecule type" value="Genomic_DNA"/>
</dbReference>
<organism evidence="2 3">
    <name type="scientific">Sesamum alatum</name>
    <dbReference type="NCBI Taxonomy" id="300844"/>
    <lineage>
        <taxon>Eukaryota</taxon>
        <taxon>Viridiplantae</taxon>
        <taxon>Streptophyta</taxon>
        <taxon>Embryophyta</taxon>
        <taxon>Tracheophyta</taxon>
        <taxon>Spermatophyta</taxon>
        <taxon>Magnoliopsida</taxon>
        <taxon>eudicotyledons</taxon>
        <taxon>Gunneridae</taxon>
        <taxon>Pentapetalae</taxon>
        <taxon>asterids</taxon>
        <taxon>lamiids</taxon>
        <taxon>Lamiales</taxon>
        <taxon>Pedaliaceae</taxon>
        <taxon>Sesamum</taxon>
    </lineage>
</organism>
<evidence type="ECO:0000313" key="2">
    <source>
        <dbReference type="EMBL" id="KAK4413820.1"/>
    </source>
</evidence>
<keyword evidence="3" id="KW-1185">Reference proteome</keyword>
<reference evidence="2" key="1">
    <citation type="submission" date="2020-06" db="EMBL/GenBank/DDBJ databases">
        <authorList>
            <person name="Li T."/>
            <person name="Hu X."/>
            <person name="Zhang T."/>
            <person name="Song X."/>
            <person name="Zhang H."/>
            <person name="Dai N."/>
            <person name="Sheng W."/>
            <person name="Hou X."/>
            <person name="Wei L."/>
        </authorList>
    </citation>
    <scope>NUCLEOTIDE SEQUENCE</scope>
    <source>
        <strain evidence="2">3651</strain>
        <tissue evidence="2">Leaf</tissue>
    </source>
</reference>
<feature type="domain" description="Tf2-1-like SH3-like" evidence="1">
    <location>
        <begin position="69"/>
        <end position="117"/>
    </location>
</feature>
<comment type="caution">
    <text evidence="2">The sequence shown here is derived from an EMBL/GenBank/DDBJ whole genome shotgun (WGS) entry which is preliminary data.</text>
</comment>
<dbReference type="PANTHER" id="PTHR46148:SF55">
    <property type="match status" value="1"/>
</dbReference>
<dbReference type="InterPro" id="IPR056924">
    <property type="entry name" value="SH3_Tf2-1"/>
</dbReference>
<evidence type="ECO:0000259" key="1">
    <source>
        <dbReference type="Pfam" id="PF24626"/>
    </source>
</evidence>
<dbReference type="PANTHER" id="PTHR46148">
    <property type="entry name" value="CHROMO DOMAIN-CONTAINING PROTEIN"/>
    <property type="match status" value="1"/>
</dbReference>